<dbReference type="SUPFAM" id="SSF82051">
    <property type="entry name" value="Obg GTP-binding protein N-terminal domain"/>
    <property type="match status" value="1"/>
</dbReference>
<protein>
    <submittedName>
        <fullName evidence="10">GTPase ObgE/CgtA</fullName>
        <ecNumber evidence="10">3.6.5.-</ecNumber>
    </submittedName>
</protein>
<gene>
    <name evidence="10" type="primary">obgE</name>
    <name evidence="10" type="ORF">ESZ_00316</name>
</gene>
<dbReference type="KEGG" id="acil:ESZ_00316"/>
<dbReference type="PANTHER" id="PTHR11702">
    <property type="entry name" value="DEVELOPMENTALLY REGULATED GTP-BINDING PROTEIN-RELATED"/>
    <property type="match status" value="1"/>
</dbReference>
<dbReference type="PROSITE" id="PS51883">
    <property type="entry name" value="OBG"/>
    <property type="match status" value="1"/>
</dbReference>
<evidence type="ECO:0000313" key="11">
    <source>
        <dbReference type="Proteomes" id="UP000509549"/>
    </source>
</evidence>
<comment type="similarity">
    <text evidence="1">Belongs to the TRAFAC class OBG-HflX-like GTPase superfamily. OBG GTPase family.</text>
</comment>
<dbReference type="InterPro" id="IPR014100">
    <property type="entry name" value="GTP-bd_Obg/CgtA"/>
</dbReference>
<name>A0A6J5JXF4_9GAMM</name>
<dbReference type="FunFam" id="2.70.210.12:FF:000001">
    <property type="entry name" value="GTPase Obg"/>
    <property type="match status" value="1"/>
</dbReference>
<dbReference type="Gene3D" id="2.70.210.12">
    <property type="entry name" value="GTP1/OBG domain"/>
    <property type="match status" value="1"/>
</dbReference>
<dbReference type="GO" id="GO:0003924">
    <property type="term" value="F:GTPase activity"/>
    <property type="evidence" value="ECO:0007669"/>
    <property type="project" value="InterPro"/>
</dbReference>
<feature type="domain" description="Obg" evidence="9">
    <location>
        <begin position="1"/>
        <end position="159"/>
    </location>
</feature>
<accession>A0A6J5JXF4</accession>
<dbReference type="PROSITE" id="PS51710">
    <property type="entry name" value="G_OBG"/>
    <property type="match status" value="1"/>
</dbReference>
<dbReference type="Pfam" id="PF01926">
    <property type="entry name" value="MMR_HSR1"/>
    <property type="match status" value="1"/>
</dbReference>
<keyword evidence="7" id="KW-0342">GTP-binding</keyword>
<dbReference type="PANTHER" id="PTHR11702:SF31">
    <property type="entry name" value="MITOCHONDRIAL RIBOSOME-ASSOCIATED GTPASE 2"/>
    <property type="match status" value="1"/>
</dbReference>
<keyword evidence="4" id="KW-0547">Nucleotide-binding</keyword>
<evidence type="ECO:0000256" key="7">
    <source>
        <dbReference type="ARBA" id="ARBA00023134"/>
    </source>
</evidence>
<dbReference type="InterPro" id="IPR006169">
    <property type="entry name" value="GTP1_OBG_dom"/>
</dbReference>
<evidence type="ECO:0000256" key="5">
    <source>
        <dbReference type="ARBA" id="ARBA00022801"/>
    </source>
</evidence>
<dbReference type="InterPro" id="IPR006073">
    <property type="entry name" value="GTP-bd"/>
</dbReference>
<dbReference type="Gene3D" id="3.40.50.300">
    <property type="entry name" value="P-loop containing nucleotide triphosphate hydrolases"/>
    <property type="match status" value="1"/>
</dbReference>
<keyword evidence="3" id="KW-0479">Metal-binding</keyword>
<dbReference type="SUPFAM" id="SSF52540">
    <property type="entry name" value="P-loop containing nucleoside triphosphate hydrolases"/>
    <property type="match status" value="1"/>
</dbReference>
<feature type="domain" description="OBG-type G" evidence="8">
    <location>
        <begin position="160"/>
        <end position="330"/>
    </location>
</feature>
<dbReference type="NCBIfam" id="NF008956">
    <property type="entry name" value="PRK12299.1"/>
    <property type="match status" value="1"/>
</dbReference>
<dbReference type="PRINTS" id="PR00326">
    <property type="entry name" value="GTP1OBG"/>
</dbReference>
<keyword evidence="6" id="KW-0460">Magnesium</keyword>
<dbReference type="PIRSF" id="PIRSF002401">
    <property type="entry name" value="GTP_bd_Obg/CgtA"/>
    <property type="match status" value="1"/>
</dbReference>
<dbReference type="Proteomes" id="UP000509549">
    <property type="component" value="Chromosome"/>
</dbReference>
<dbReference type="EC" id="3.6.5.-" evidence="10"/>
<dbReference type="GO" id="GO:0005525">
    <property type="term" value="F:GTP binding"/>
    <property type="evidence" value="ECO:0007669"/>
    <property type="project" value="UniProtKB-KW"/>
</dbReference>
<evidence type="ECO:0000256" key="4">
    <source>
        <dbReference type="ARBA" id="ARBA00022741"/>
    </source>
</evidence>
<dbReference type="AlphaFoldDB" id="A0A6J5JXF4"/>
<dbReference type="GO" id="GO:0000287">
    <property type="term" value="F:magnesium ion binding"/>
    <property type="evidence" value="ECO:0007669"/>
    <property type="project" value="InterPro"/>
</dbReference>
<dbReference type="GO" id="GO:0042254">
    <property type="term" value="P:ribosome biogenesis"/>
    <property type="evidence" value="ECO:0007669"/>
    <property type="project" value="UniProtKB-UniRule"/>
</dbReference>
<dbReference type="NCBIfam" id="TIGR02729">
    <property type="entry name" value="Obg_CgtA"/>
    <property type="match status" value="1"/>
</dbReference>
<organism evidence="10 11">
    <name type="scientific">Candidatus Azoamicus ciliaticola</name>
    <dbReference type="NCBI Taxonomy" id="2652803"/>
    <lineage>
        <taxon>Bacteria</taxon>
        <taxon>Pseudomonadati</taxon>
        <taxon>Pseudomonadota</taxon>
        <taxon>Gammaproteobacteria</taxon>
        <taxon>Candidatus Azoamicaceae</taxon>
        <taxon>Candidatus Azoamicus</taxon>
    </lineage>
</organism>
<dbReference type="Pfam" id="PF01018">
    <property type="entry name" value="GTP1_OBG"/>
    <property type="match status" value="1"/>
</dbReference>
<keyword evidence="11" id="KW-1185">Reference proteome</keyword>
<evidence type="ECO:0000256" key="3">
    <source>
        <dbReference type="ARBA" id="ARBA00022723"/>
    </source>
</evidence>
<proteinExistence type="inferred from homology"/>
<dbReference type="InterPro" id="IPR027417">
    <property type="entry name" value="P-loop_NTPase"/>
</dbReference>
<evidence type="ECO:0000313" key="10">
    <source>
        <dbReference type="EMBL" id="CAB3976506.1"/>
    </source>
</evidence>
<keyword evidence="5 10" id="KW-0378">Hydrolase</keyword>
<evidence type="ECO:0000256" key="6">
    <source>
        <dbReference type="ARBA" id="ARBA00022842"/>
    </source>
</evidence>
<evidence type="ECO:0000259" key="8">
    <source>
        <dbReference type="PROSITE" id="PS51710"/>
    </source>
</evidence>
<dbReference type="EMBL" id="LR794158">
    <property type="protein sequence ID" value="CAB3976506.1"/>
    <property type="molecule type" value="Genomic_DNA"/>
</dbReference>
<dbReference type="RefSeq" id="WP_176605031.1">
    <property type="nucleotide sequence ID" value="NZ_LR794158.1"/>
</dbReference>
<dbReference type="InterPro" id="IPR031167">
    <property type="entry name" value="G_OBG"/>
</dbReference>
<evidence type="ECO:0000259" key="9">
    <source>
        <dbReference type="PROSITE" id="PS51883"/>
    </source>
</evidence>
<reference evidence="10 11" key="1">
    <citation type="submission" date="2020-04" db="EMBL/GenBank/DDBJ databases">
        <authorList>
            <person name="Graf S J."/>
        </authorList>
    </citation>
    <scope>NUCLEOTIDE SEQUENCE [LARGE SCALE GENOMIC DNA]</scope>
    <source>
        <strain evidence="10">1</strain>
    </source>
</reference>
<dbReference type="InterPro" id="IPR045086">
    <property type="entry name" value="OBG_GTPase"/>
</dbReference>
<evidence type="ECO:0000256" key="1">
    <source>
        <dbReference type="ARBA" id="ARBA00007699"/>
    </source>
</evidence>
<evidence type="ECO:0000256" key="2">
    <source>
        <dbReference type="ARBA" id="ARBA00022490"/>
    </source>
</evidence>
<dbReference type="InterPro" id="IPR036726">
    <property type="entry name" value="GTP1_OBG_dom_sf"/>
</dbReference>
<keyword evidence="2" id="KW-0963">Cytoplasm</keyword>
<sequence length="330" mass="36505">MFFVDSIDLYVSSGRGGNGCVSFNRGSYGSLGKADGGNGGRGGDVYFIGDKNLKTFSNLKFNLNYKAGDGLNGESNLRTGKSGVDIYISVPLGTAIYDKEHNVFICDILNDDDKFLVLKGGRAGYGNFFLKSCDKNIFDKLLLGGASKLAKFHLELKILADVGLLGFPNVGKSLFINRVSNVFSKVGDYPFTTLHPVLGTLKFFNFDKILIADIPGIIEGSCLGIGLGFNFLKHLLKTKLLLHFVDAEKIDSKSYLLKELAILNNELKVYNLDLLNIKKWLIINKSDLVTSFYSIDKTILSKFNYSNIFYISSKNNIGLKKLCFNICEFF</sequence>
<dbReference type="GO" id="GO:0043022">
    <property type="term" value="F:ribosome binding"/>
    <property type="evidence" value="ECO:0007669"/>
    <property type="project" value="UniProtKB-ARBA"/>
</dbReference>